<dbReference type="RefSeq" id="WP_086722334.1">
    <property type="nucleotide sequence ID" value="NZ_MUBM01000004.1"/>
</dbReference>
<name>A0ABV1VUZ6_9ACTN</name>
<dbReference type="InterPro" id="IPR027417">
    <property type="entry name" value="P-loop_NTPase"/>
</dbReference>
<dbReference type="InterPro" id="IPR050086">
    <property type="entry name" value="MetN_ABC_transporter-like"/>
</dbReference>
<dbReference type="EMBL" id="JBEPCU010000009">
    <property type="protein sequence ID" value="MER6975762.1"/>
    <property type="molecule type" value="Genomic_DNA"/>
</dbReference>
<dbReference type="CDD" id="cd03256">
    <property type="entry name" value="ABC_PhnC_transporter"/>
    <property type="match status" value="1"/>
</dbReference>
<dbReference type="Pfam" id="PF00005">
    <property type="entry name" value="ABC_tran"/>
    <property type="match status" value="1"/>
</dbReference>
<evidence type="ECO:0000256" key="4">
    <source>
        <dbReference type="ARBA" id="ARBA00022840"/>
    </source>
</evidence>
<evidence type="ECO:0000313" key="9">
    <source>
        <dbReference type="EMBL" id="MER6975762.1"/>
    </source>
</evidence>
<dbReference type="InterPro" id="IPR003593">
    <property type="entry name" value="AAA+_ATPase"/>
</dbReference>
<reference evidence="9 10" key="1">
    <citation type="submission" date="2024-06" db="EMBL/GenBank/DDBJ databases">
        <title>The Natural Products Discovery Center: Release of the First 8490 Sequenced Strains for Exploring Actinobacteria Biosynthetic Diversity.</title>
        <authorList>
            <person name="Kalkreuter E."/>
            <person name="Kautsar S.A."/>
            <person name="Yang D."/>
            <person name="Bader C.D."/>
            <person name="Teijaro C.N."/>
            <person name="Fluegel L."/>
            <person name="Davis C.M."/>
            <person name="Simpson J.R."/>
            <person name="Lauterbach L."/>
            <person name="Steele A.D."/>
            <person name="Gui C."/>
            <person name="Meng S."/>
            <person name="Li G."/>
            <person name="Viehrig K."/>
            <person name="Ye F."/>
            <person name="Su P."/>
            <person name="Kiefer A.F."/>
            <person name="Nichols A."/>
            <person name="Cepeda A.J."/>
            <person name="Yan W."/>
            <person name="Fan B."/>
            <person name="Jiang Y."/>
            <person name="Adhikari A."/>
            <person name="Zheng C.-J."/>
            <person name="Schuster L."/>
            <person name="Cowan T.M."/>
            <person name="Smanski M.J."/>
            <person name="Chevrette M.G."/>
            <person name="De Carvalho L.P.S."/>
            <person name="Shen B."/>
        </authorList>
    </citation>
    <scope>NUCLEOTIDE SEQUENCE [LARGE SCALE GENOMIC DNA]</scope>
    <source>
        <strain evidence="9 10">NPDC000634</strain>
    </source>
</reference>
<dbReference type="GO" id="GO:0005524">
    <property type="term" value="F:ATP binding"/>
    <property type="evidence" value="ECO:0007669"/>
    <property type="project" value="UniProtKB-KW"/>
</dbReference>
<evidence type="ECO:0000256" key="5">
    <source>
        <dbReference type="ARBA" id="ARBA00022967"/>
    </source>
</evidence>
<proteinExistence type="predicted"/>
<keyword evidence="5" id="KW-1278">Translocase</keyword>
<sequence>MTTTPVISLRHVSKSFGATQALDNVSLEVSAGQMVALLGLSGSGKSTLLRTINGLHRPTSGEIRVLGTDVAAARRSELRMLRRQVGFVFQQFELVGRLTALENVLSGALGRVRGPRLGTMSYPLALRKEALARLERVGLADRAFQRAGTLSGGQQQRVAIARAMMQQPQILLADEPVASLDPETSDQVMDLMFSICQEQNITVVVCLHQVDLAMKWAERIIGLREGKLVLDVESAAVDKTQVMDTYRRVLDEASEPDPATGGEAPRDAEPVSTYSSARQAI</sequence>
<protein>
    <submittedName>
        <fullName evidence="9">Phosphonate ABC transporter ATP-binding protein</fullName>
    </submittedName>
</protein>
<dbReference type="NCBIfam" id="TIGR02315">
    <property type="entry name" value="ABC_phnC"/>
    <property type="match status" value="1"/>
</dbReference>
<keyword evidence="3" id="KW-0547">Nucleotide-binding</keyword>
<keyword evidence="6" id="KW-0472">Membrane</keyword>
<keyword evidence="4 9" id="KW-0067">ATP-binding</keyword>
<dbReference type="SUPFAM" id="SSF52540">
    <property type="entry name" value="P-loop containing nucleoside triphosphate hydrolases"/>
    <property type="match status" value="1"/>
</dbReference>
<feature type="domain" description="ABC transporter" evidence="8">
    <location>
        <begin position="7"/>
        <end position="250"/>
    </location>
</feature>
<dbReference type="InterPro" id="IPR012693">
    <property type="entry name" value="ABC_transpr_PhnC"/>
</dbReference>
<dbReference type="PANTHER" id="PTHR43166:SF6">
    <property type="entry name" value="PHOSPHONATES IMPORT ATP-BINDING PROTEIN PHNC"/>
    <property type="match status" value="1"/>
</dbReference>
<evidence type="ECO:0000256" key="6">
    <source>
        <dbReference type="ARBA" id="ARBA00023136"/>
    </source>
</evidence>
<dbReference type="SMART" id="SM00382">
    <property type="entry name" value="AAA"/>
    <property type="match status" value="1"/>
</dbReference>
<evidence type="ECO:0000259" key="8">
    <source>
        <dbReference type="PROSITE" id="PS50893"/>
    </source>
</evidence>
<dbReference type="PROSITE" id="PS00211">
    <property type="entry name" value="ABC_TRANSPORTER_1"/>
    <property type="match status" value="1"/>
</dbReference>
<comment type="caution">
    <text evidence="9">The sequence shown here is derived from an EMBL/GenBank/DDBJ whole genome shotgun (WGS) entry which is preliminary data.</text>
</comment>
<evidence type="ECO:0000256" key="7">
    <source>
        <dbReference type="SAM" id="MobiDB-lite"/>
    </source>
</evidence>
<gene>
    <name evidence="9" type="primary">phnC</name>
    <name evidence="9" type="ORF">ABT317_01475</name>
</gene>
<dbReference type="PROSITE" id="PS50893">
    <property type="entry name" value="ABC_TRANSPORTER_2"/>
    <property type="match status" value="1"/>
</dbReference>
<evidence type="ECO:0000256" key="3">
    <source>
        <dbReference type="ARBA" id="ARBA00022741"/>
    </source>
</evidence>
<keyword evidence="10" id="KW-1185">Reference proteome</keyword>
<dbReference type="PANTHER" id="PTHR43166">
    <property type="entry name" value="AMINO ACID IMPORT ATP-BINDING PROTEIN"/>
    <property type="match status" value="1"/>
</dbReference>
<feature type="region of interest" description="Disordered" evidence="7">
    <location>
        <begin position="252"/>
        <end position="281"/>
    </location>
</feature>
<evidence type="ECO:0000313" key="10">
    <source>
        <dbReference type="Proteomes" id="UP001458415"/>
    </source>
</evidence>
<organism evidence="9 10">
    <name type="scientific">Streptomyces carpinensis</name>
    <dbReference type="NCBI Taxonomy" id="66369"/>
    <lineage>
        <taxon>Bacteria</taxon>
        <taxon>Bacillati</taxon>
        <taxon>Actinomycetota</taxon>
        <taxon>Actinomycetes</taxon>
        <taxon>Kitasatosporales</taxon>
        <taxon>Streptomycetaceae</taxon>
        <taxon>Streptomyces</taxon>
    </lineage>
</organism>
<feature type="compositionally biased region" description="Polar residues" evidence="7">
    <location>
        <begin position="272"/>
        <end position="281"/>
    </location>
</feature>
<dbReference type="Proteomes" id="UP001458415">
    <property type="component" value="Unassembled WGS sequence"/>
</dbReference>
<dbReference type="Gene3D" id="3.40.50.300">
    <property type="entry name" value="P-loop containing nucleotide triphosphate hydrolases"/>
    <property type="match status" value="1"/>
</dbReference>
<keyword evidence="2" id="KW-1003">Cell membrane</keyword>
<dbReference type="InterPro" id="IPR003439">
    <property type="entry name" value="ABC_transporter-like_ATP-bd"/>
</dbReference>
<keyword evidence="1" id="KW-0813">Transport</keyword>
<evidence type="ECO:0000256" key="1">
    <source>
        <dbReference type="ARBA" id="ARBA00022448"/>
    </source>
</evidence>
<dbReference type="InterPro" id="IPR017871">
    <property type="entry name" value="ABC_transporter-like_CS"/>
</dbReference>
<evidence type="ECO:0000256" key="2">
    <source>
        <dbReference type="ARBA" id="ARBA00022475"/>
    </source>
</evidence>
<accession>A0ABV1VUZ6</accession>